<dbReference type="HOGENOM" id="CLU_601131_0_0_6"/>
<dbReference type="InterPro" id="IPR036457">
    <property type="entry name" value="PPM-type-like_dom_sf"/>
</dbReference>
<dbReference type="SUPFAM" id="SSF81606">
    <property type="entry name" value="PP2C-like"/>
    <property type="match status" value="1"/>
</dbReference>
<dbReference type="PATRIC" id="fig|271065.3.peg.1987"/>
<evidence type="ECO:0000259" key="1">
    <source>
        <dbReference type="PROSITE" id="PS51746"/>
    </source>
</evidence>
<dbReference type="InterPro" id="IPR017748">
    <property type="entry name" value="TagF"/>
</dbReference>
<dbReference type="RefSeq" id="WP_014148408.1">
    <property type="nucleotide sequence ID" value="NC_016112.1"/>
</dbReference>
<name>G4T2W2_META2</name>
<dbReference type="Gene3D" id="3.60.40.10">
    <property type="entry name" value="PPM-type phosphatase domain"/>
    <property type="match status" value="1"/>
</dbReference>
<feature type="domain" description="PPM-type phosphatase" evidence="1">
    <location>
        <begin position="295"/>
        <end position="525"/>
    </location>
</feature>
<dbReference type="GO" id="GO:0004722">
    <property type="term" value="F:protein serine/threonine phosphatase activity"/>
    <property type="evidence" value="ECO:0007669"/>
    <property type="project" value="InterPro"/>
</dbReference>
<dbReference type="PROSITE" id="PS51746">
    <property type="entry name" value="PPM_2"/>
    <property type="match status" value="1"/>
</dbReference>
<dbReference type="NCBIfam" id="TIGR03373">
    <property type="entry name" value="VI_minor_4"/>
    <property type="match status" value="1"/>
</dbReference>
<dbReference type="EMBL" id="FO082060">
    <property type="protein sequence ID" value="CCE23615.1"/>
    <property type="molecule type" value="Genomic_DNA"/>
</dbReference>
<sequence length="532" mass="58266">MTLPHSEPGFYGKLPILGDFVTRRLPRDFLNPWDGWLQSSIAASKEELGDAWLNSYLSSPIWRFALSPGVCGNSAWAGILMPSVDKVGRYFPLTVAASIDSGNCLAYLMSSAEQWFEHLEEAALSGLEDGLDPEVFDRLIKNIPAAPLGASEVSSNVRDMRKNAGKNAFYLSMTRPKSIGDAFVGLSASLMNRFVPGFTLWSTGGSEDQTPALLACEGLPPIAAFSGFLNGLITERGWDIEKGTVPENLDKLRQPANTPEIFVAKTQNIENEHDTVPLYMTTETLPDQREVRWQSWALTDTGKRRKFNEDSILDRPEAGLWAVADGMGGHQAGDVASQLIVDRLNKVSSRSDLEAYCKDVSACIVNVNKELRELSSNSYNDSIVGSTVLVLIGNSNRCAFLWAGDSRLYRLRDNKLEQLTRDHCAENEIAPEQSVSSAGWTVKQSNVITRAVGADDELELDCGYSDVRLGDLFLLSSDGLDKELSFNEIESILLNQSLKTSAKALLDLALDRGARDNVSVIVVSTNGNSVEK</sequence>
<dbReference type="KEGG" id="mah:MEALZ_1929"/>
<accession>G4T2W2</accession>
<dbReference type="SMART" id="SM00331">
    <property type="entry name" value="PP2C_SIG"/>
    <property type="match status" value="1"/>
</dbReference>
<dbReference type="InterPro" id="IPR015655">
    <property type="entry name" value="PP2C"/>
</dbReference>
<gene>
    <name evidence="2" type="ordered locus">MEALZ_1929</name>
</gene>
<keyword evidence="3" id="KW-1185">Reference proteome</keyword>
<dbReference type="InterPro" id="IPR001932">
    <property type="entry name" value="PPM-type_phosphatase-like_dom"/>
</dbReference>
<dbReference type="SMART" id="SM00332">
    <property type="entry name" value="PP2Cc"/>
    <property type="match status" value="1"/>
</dbReference>
<organism evidence="2 3">
    <name type="scientific">Methylotuvimicrobium alcaliphilum (strain DSM 19304 / NCIMB 14124 / VKM B-2133 / 20Z)</name>
    <name type="common">Methylomicrobium alcaliphilum</name>
    <dbReference type="NCBI Taxonomy" id="1091494"/>
    <lineage>
        <taxon>Bacteria</taxon>
        <taxon>Pseudomonadati</taxon>
        <taxon>Pseudomonadota</taxon>
        <taxon>Gammaproteobacteria</taxon>
        <taxon>Methylococcales</taxon>
        <taxon>Methylococcaceae</taxon>
        <taxon>Methylotuvimicrobium</taxon>
    </lineage>
</organism>
<dbReference type="Gene3D" id="3.40.1730.10">
    <property type="entry name" value="pa0076 domain"/>
    <property type="match status" value="1"/>
</dbReference>
<reference evidence="3" key="1">
    <citation type="journal article" date="2012" name="J. Bacteriol.">
        <title>Genome sequence of the haloalkaliphilic methanotrophic bacterium Methylomicrobium alcaliphilum 20Z.</title>
        <authorList>
            <person name="Vuilleumier S."/>
            <person name="Khmelenina V.N."/>
            <person name="Bringel F."/>
            <person name="Reshetnikov A.S."/>
            <person name="Lajus A."/>
            <person name="Mangenot S."/>
            <person name="Rouy Z."/>
            <person name="Op den Camp H.J."/>
            <person name="Jetten M.S."/>
            <person name="Dispirito A.A."/>
            <person name="Dunfield P."/>
            <person name="Klotz M.G."/>
            <person name="Semrau J.D."/>
            <person name="Stein L.Y."/>
            <person name="Barbe V."/>
            <person name="Medigue C."/>
            <person name="Trotsenko Y.A."/>
            <person name="Kalyuzhnaya M.G."/>
        </authorList>
    </citation>
    <scope>NUCLEOTIDE SEQUENCE [LARGE SCALE GENOMIC DNA]</scope>
    <source>
        <strain evidence="3">DSM 19304 / NCIMB 14124 / VKM B-2133 / 20Z</strain>
    </source>
</reference>
<dbReference type="AlphaFoldDB" id="G4T2W2"/>
<dbReference type="STRING" id="1091494.MEALZ_1929"/>
<dbReference type="CDD" id="cd00143">
    <property type="entry name" value="PP2Cc"/>
    <property type="match status" value="1"/>
</dbReference>
<protein>
    <submittedName>
        <fullName evidence="2">Phosphoprotein phosphatase</fullName>
    </submittedName>
</protein>
<dbReference type="Proteomes" id="UP000008315">
    <property type="component" value="Chromosome"/>
</dbReference>
<dbReference type="InterPro" id="IPR038225">
    <property type="entry name" value="TagF_sf"/>
</dbReference>
<dbReference type="Pfam" id="PF09867">
    <property type="entry name" value="TagF_N"/>
    <property type="match status" value="1"/>
</dbReference>
<dbReference type="PANTHER" id="PTHR47992">
    <property type="entry name" value="PROTEIN PHOSPHATASE"/>
    <property type="match status" value="1"/>
</dbReference>
<evidence type="ECO:0000313" key="2">
    <source>
        <dbReference type="EMBL" id="CCE23615.1"/>
    </source>
</evidence>
<proteinExistence type="predicted"/>
<evidence type="ECO:0000313" key="3">
    <source>
        <dbReference type="Proteomes" id="UP000008315"/>
    </source>
</evidence>
<dbReference type="Pfam" id="PF00481">
    <property type="entry name" value="PP2C"/>
    <property type="match status" value="1"/>
</dbReference>